<dbReference type="InterPro" id="IPR046357">
    <property type="entry name" value="PPIase_dom_sf"/>
</dbReference>
<keyword evidence="8" id="KW-0732">Signal</keyword>
<evidence type="ECO:0000259" key="9">
    <source>
        <dbReference type="PROSITE" id="PS50059"/>
    </source>
</evidence>
<keyword evidence="5 6" id="KW-0413">Isomerase</keyword>
<dbReference type="AlphaFoldDB" id="A0A9X2HCH3"/>
<keyword evidence="11" id="KW-1185">Reference proteome</keyword>
<gene>
    <name evidence="10" type="ORF">NBM05_00555</name>
</gene>
<evidence type="ECO:0000256" key="1">
    <source>
        <dbReference type="ARBA" id="ARBA00000971"/>
    </source>
</evidence>
<feature type="region of interest" description="Disordered" evidence="7">
    <location>
        <begin position="306"/>
        <end position="337"/>
    </location>
</feature>
<dbReference type="EMBL" id="JANAFB010000001">
    <property type="protein sequence ID" value="MCP3424564.1"/>
    <property type="molecule type" value="Genomic_DNA"/>
</dbReference>
<name>A0A9X2HCH3_9MICC</name>
<comment type="caution">
    <text evidence="10">The sequence shown here is derived from an EMBL/GenBank/DDBJ whole genome shotgun (WGS) entry which is preliminary data.</text>
</comment>
<dbReference type="Proteomes" id="UP001139502">
    <property type="component" value="Unassembled WGS sequence"/>
</dbReference>
<evidence type="ECO:0000256" key="8">
    <source>
        <dbReference type="SAM" id="SignalP"/>
    </source>
</evidence>
<evidence type="ECO:0000256" key="5">
    <source>
        <dbReference type="ARBA" id="ARBA00023235"/>
    </source>
</evidence>
<feature type="signal peptide" evidence="8">
    <location>
        <begin position="1"/>
        <end position="24"/>
    </location>
</feature>
<keyword evidence="4 6" id="KW-0697">Rotamase</keyword>
<feature type="domain" description="PPIase FKBP-type" evidence="9">
    <location>
        <begin position="217"/>
        <end position="305"/>
    </location>
</feature>
<evidence type="ECO:0000256" key="3">
    <source>
        <dbReference type="ARBA" id="ARBA00013194"/>
    </source>
</evidence>
<dbReference type="GO" id="GO:0003755">
    <property type="term" value="F:peptidyl-prolyl cis-trans isomerase activity"/>
    <property type="evidence" value="ECO:0007669"/>
    <property type="project" value="UniProtKB-KW"/>
</dbReference>
<dbReference type="PROSITE" id="PS51257">
    <property type="entry name" value="PROKAR_LIPOPROTEIN"/>
    <property type="match status" value="1"/>
</dbReference>
<accession>A0A9X2HCH3</accession>
<comment type="similarity">
    <text evidence="2">Belongs to the FKBP-type PPIase family.</text>
</comment>
<dbReference type="InterPro" id="IPR001179">
    <property type="entry name" value="PPIase_FKBP_dom"/>
</dbReference>
<dbReference type="EC" id="5.2.1.8" evidence="3 6"/>
<protein>
    <recommendedName>
        <fullName evidence="3 6">peptidylprolyl isomerase</fullName>
        <ecNumber evidence="3 6">5.2.1.8</ecNumber>
    </recommendedName>
</protein>
<dbReference type="PROSITE" id="PS50059">
    <property type="entry name" value="FKBP_PPIASE"/>
    <property type="match status" value="1"/>
</dbReference>
<organism evidence="10 11">
    <name type="scientific">Rothia santali</name>
    <dbReference type="NCBI Taxonomy" id="2949643"/>
    <lineage>
        <taxon>Bacteria</taxon>
        <taxon>Bacillati</taxon>
        <taxon>Actinomycetota</taxon>
        <taxon>Actinomycetes</taxon>
        <taxon>Micrococcales</taxon>
        <taxon>Micrococcaceae</taxon>
        <taxon>Rothia</taxon>
    </lineage>
</organism>
<feature type="chain" id="PRO_5040985401" description="peptidylprolyl isomerase" evidence="8">
    <location>
        <begin position="25"/>
        <end position="337"/>
    </location>
</feature>
<evidence type="ECO:0000256" key="7">
    <source>
        <dbReference type="SAM" id="MobiDB-lite"/>
    </source>
</evidence>
<feature type="compositionally biased region" description="Polar residues" evidence="7">
    <location>
        <begin position="313"/>
        <end position="337"/>
    </location>
</feature>
<proteinExistence type="inferred from homology"/>
<dbReference type="SUPFAM" id="SSF54534">
    <property type="entry name" value="FKBP-like"/>
    <property type="match status" value="1"/>
</dbReference>
<reference evidence="10" key="1">
    <citation type="submission" date="2022-06" db="EMBL/GenBank/DDBJ databases">
        <title>Rothia sp. isolated from sandalwood seedling.</title>
        <authorList>
            <person name="Tuikhar N."/>
            <person name="Kirdat K."/>
            <person name="Thorat V."/>
            <person name="Swetha P."/>
            <person name="Padma S."/>
            <person name="Sundararaj R."/>
            <person name="Yadav A."/>
        </authorList>
    </citation>
    <scope>NUCLEOTIDE SEQUENCE</scope>
    <source>
        <strain evidence="10">AR01</strain>
    </source>
</reference>
<dbReference type="Pfam" id="PF00254">
    <property type="entry name" value="FKBP_C"/>
    <property type="match status" value="1"/>
</dbReference>
<dbReference type="PANTHER" id="PTHR43811">
    <property type="entry name" value="FKBP-TYPE PEPTIDYL-PROLYL CIS-TRANS ISOMERASE FKPA"/>
    <property type="match status" value="1"/>
</dbReference>
<evidence type="ECO:0000256" key="4">
    <source>
        <dbReference type="ARBA" id="ARBA00023110"/>
    </source>
</evidence>
<comment type="catalytic activity">
    <reaction evidence="1 6">
        <text>[protein]-peptidylproline (omega=180) = [protein]-peptidylproline (omega=0)</text>
        <dbReference type="Rhea" id="RHEA:16237"/>
        <dbReference type="Rhea" id="RHEA-COMP:10747"/>
        <dbReference type="Rhea" id="RHEA-COMP:10748"/>
        <dbReference type="ChEBI" id="CHEBI:83833"/>
        <dbReference type="ChEBI" id="CHEBI:83834"/>
        <dbReference type="EC" id="5.2.1.8"/>
    </reaction>
</comment>
<dbReference type="PANTHER" id="PTHR43811:SF19">
    <property type="entry name" value="39 KDA FK506-BINDING NUCLEAR PROTEIN"/>
    <property type="match status" value="1"/>
</dbReference>
<evidence type="ECO:0000313" key="10">
    <source>
        <dbReference type="EMBL" id="MCP3424564.1"/>
    </source>
</evidence>
<evidence type="ECO:0000256" key="6">
    <source>
        <dbReference type="PROSITE-ProRule" id="PRU00277"/>
    </source>
</evidence>
<sequence>MRNSLKLSAAAVALTLLLAGCGGGGDLDSIDYEDQGEGRAPSISFETPLTVDEPQTRVLKEGDGADIEEGDTVEVNASLFNAEDQSSLGDSYSQQPITITVDDTLKDQLPEIHDLLLDNKVGVTFAYAQPASDDAASQGADGAGQDGGAGGAVEVYSVDGKILSEAEGTEVTPPEDLPKVSLTDGDPEITIPEGQDEPTELVAQDLIEGDGEEVGPQDGVFVHYAGVRWEDGEQFDAQWTGQPASLSLDQVIPGWSEGLAGKKVGSRVLLEIPAEKAYGTAEELGEDAQQPAGALVFVVDILGRTDPVETPAPNASGQAPQDENHQSATPEESGADQ</sequence>
<dbReference type="RefSeq" id="WP_254164216.1">
    <property type="nucleotide sequence ID" value="NZ_JANAFB010000001.1"/>
</dbReference>
<evidence type="ECO:0000313" key="11">
    <source>
        <dbReference type="Proteomes" id="UP001139502"/>
    </source>
</evidence>
<evidence type="ECO:0000256" key="2">
    <source>
        <dbReference type="ARBA" id="ARBA00006577"/>
    </source>
</evidence>
<dbReference type="Gene3D" id="3.10.50.40">
    <property type="match status" value="1"/>
</dbReference>